<feature type="transmembrane region" description="Helical" evidence="3">
    <location>
        <begin position="427"/>
        <end position="448"/>
    </location>
</feature>
<dbReference type="NCBIfam" id="TIGR02675">
    <property type="entry name" value="tape_meas_nterm"/>
    <property type="match status" value="1"/>
</dbReference>
<evidence type="ECO:0000256" key="2">
    <source>
        <dbReference type="SAM" id="MobiDB-lite"/>
    </source>
</evidence>
<feature type="transmembrane region" description="Helical" evidence="3">
    <location>
        <begin position="332"/>
        <end position="353"/>
    </location>
</feature>
<reference evidence="5" key="1">
    <citation type="journal article" date="2021" name="Proc. Natl. Acad. Sci. U.S.A.">
        <title>A Catalog of Tens of Thousands of Viruses from Human Metagenomes Reveals Hidden Associations with Chronic Diseases.</title>
        <authorList>
            <person name="Tisza M.J."/>
            <person name="Buck C.B."/>
        </authorList>
    </citation>
    <scope>NUCLEOTIDE SEQUENCE</scope>
    <source>
        <strain evidence="5">CtybZ1</strain>
    </source>
</reference>
<keyword evidence="3" id="KW-0812">Transmembrane</keyword>
<keyword evidence="3" id="KW-0472">Membrane</keyword>
<organism evidence="5">
    <name type="scientific">Siphoviridae sp. ctybZ1</name>
    <dbReference type="NCBI Taxonomy" id="2825746"/>
    <lineage>
        <taxon>Viruses</taxon>
        <taxon>Duplodnaviria</taxon>
        <taxon>Heunggongvirae</taxon>
        <taxon>Uroviricota</taxon>
        <taxon>Caudoviricetes</taxon>
    </lineage>
</organism>
<evidence type="ECO:0000259" key="4">
    <source>
        <dbReference type="Pfam" id="PF20155"/>
    </source>
</evidence>
<dbReference type="Pfam" id="PF20155">
    <property type="entry name" value="TMP_3"/>
    <property type="match status" value="1"/>
</dbReference>
<name>A0A8S5NTB0_9CAUD</name>
<proteinExistence type="predicted"/>
<feature type="transmembrane region" description="Helical" evidence="3">
    <location>
        <begin position="300"/>
        <end position="320"/>
    </location>
</feature>
<evidence type="ECO:0000256" key="1">
    <source>
        <dbReference type="ARBA" id="ARBA00022465"/>
    </source>
</evidence>
<sequence>MATLSNYISLSTNIPNAMNAAANATTKAYQSMSTLHNKMNGVSNASETLKASLGGIMNSFAGNLLANAVMNGVGMIKGAVNSITDTATEWASVQARLKLVAGSQENAIYLNKQIFESAQRARGGYMEMADAVIQVSQSAHDAFPDPRQAVEFMEGIQKVFAIGGASKEAQKNAMLQLTQGLASGQLQGDEFRSIAENAPMIENIIAKSMGVSRGELKKLASEGKITADVIKNAIMNNMPEIEKQFESLPKTWGDHMQSIKNKAIKAFEPVFQRISDLANSEGIRELVDNVTGAIQMVAPVFYWLVGVVGETINTSIWAFNTLSNFIRQHSSIMYLAMIVLGGVLSYYAIQAGIAAVRTVIAAGAMAVKAAADWVETAAILAMIVAQEGLNAALYACPLAWIIGLIVAVIAVFFLAVEVINYFCDTNISVLGIVVAAFYAFGSVIYNVFALGWNIIAAFVNFLANVFKDPLAAVGNLFVDIWNGIWSFIKARINDIIGAINKIPGVKIEEVGDSTGMLKRFEVAGGETTVMNKMDYSSITGAAMNGYDVGANLSLENLMPNMKGVQTPKEFDPSKLTPGSDHDAANKTKKNTGKTAKNTGKIAKSIDMTNDEIKALRESAIDKSLKKWQDANVIHIQMNNDVEINNGTDLDGFTSQIAKGLKDAFTIQREGI</sequence>
<evidence type="ECO:0000256" key="3">
    <source>
        <dbReference type="SAM" id="Phobius"/>
    </source>
</evidence>
<dbReference type="EMBL" id="BK015250">
    <property type="protein sequence ID" value="DAD97929.1"/>
    <property type="molecule type" value="Genomic_DNA"/>
</dbReference>
<keyword evidence="1" id="KW-1188">Viral release from host cell</keyword>
<feature type="domain" description="Tape measure protein N-terminal" evidence="4">
    <location>
        <begin position="82"/>
        <end position="267"/>
    </location>
</feature>
<feature type="transmembrane region" description="Helical" evidence="3">
    <location>
        <begin position="391"/>
        <end position="415"/>
    </location>
</feature>
<dbReference type="GO" id="GO:0098003">
    <property type="term" value="P:viral tail assembly"/>
    <property type="evidence" value="ECO:0007669"/>
    <property type="project" value="UniProtKB-KW"/>
</dbReference>
<protein>
    <submittedName>
        <fullName evidence="5">Tail tape measure</fullName>
    </submittedName>
</protein>
<evidence type="ECO:0000313" key="5">
    <source>
        <dbReference type="EMBL" id="DAD97929.1"/>
    </source>
</evidence>
<keyword evidence="3" id="KW-1133">Transmembrane helix</keyword>
<dbReference type="InterPro" id="IPR013491">
    <property type="entry name" value="Tape_meas_N"/>
</dbReference>
<feature type="region of interest" description="Disordered" evidence="2">
    <location>
        <begin position="563"/>
        <end position="598"/>
    </location>
</feature>
<accession>A0A8S5NTB0</accession>
<keyword evidence="1" id="KW-1245">Viral tail assembly</keyword>